<gene>
    <name evidence="1" type="ORF">EDB81DRAFT_288517</name>
</gene>
<dbReference type="Pfam" id="PF11735">
    <property type="entry name" value="CAP59_mtransfer"/>
    <property type="match status" value="1"/>
</dbReference>
<protein>
    <submittedName>
        <fullName evidence="1">Polysaccharide export protein</fullName>
    </submittedName>
</protein>
<evidence type="ECO:0000313" key="2">
    <source>
        <dbReference type="Proteomes" id="UP000738349"/>
    </source>
</evidence>
<dbReference type="PANTHER" id="PTHR34144">
    <property type="entry name" value="CHROMOSOME 8, WHOLE GENOME SHOTGUN SEQUENCE"/>
    <property type="match status" value="1"/>
</dbReference>
<dbReference type="InterPro" id="IPR021047">
    <property type="entry name" value="Mannosyltransferase_CMT1"/>
</dbReference>
<name>A0A9P9DB71_9HYPO</name>
<dbReference type="AlphaFoldDB" id="A0A9P9DB71"/>
<dbReference type="PANTHER" id="PTHR34144:SF7">
    <property type="entry name" value="EXPORT PROTEIN (CAP59), PUTATIVE (AFU_ORTHOLOGUE AFUA_7G05020)-RELATED"/>
    <property type="match status" value="1"/>
</dbReference>
<accession>A0A9P9DB71</accession>
<reference evidence="1" key="1">
    <citation type="journal article" date="2021" name="Nat. Commun.">
        <title>Genetic determinants of endophytism in the Arabidopsis root mycobiome.</title>
        <authorList>
            <person name="Mesny F."/>
            <person name="Miyauchi S."/>
            <person name="Thiergart T."/>
            <person name="Pickel B."/>
            <person name="Atanasova L."/>
            <person name="Karlsson M."/>
            <person name="Huettel B."/>
            <person name="Barry K.W."/>
            <person name="Haridas S."/>
            <person name="Chen C."/>
            <person name="Bauer D."/>
            <person name="Andreopoulos W."/>
            <person name="Pangilinan J."/>
            <person name="LaButti K."/>
            <person name="Riley R."/>
            <person name="Lipzen A."/>
            <person name="Clum A."/>
            <person name="Drula E."/>
            <person name="Henrissat B."/>
            <person name="Kohler A."/>
            <person name="Grigoriev I.V."/>
            <person name="Martin F.M."/>
            <person name="Hacquard S."/>
        </authorList>
    </citation>
    <scope>NUCLEOTIDE SEQUENCE</scope>
    <source>
        <strain evidence="1">MPI-CAGE-AT-0147</strain>
    </source>
</reference>
<dbReference type="EMBL" id="JAGMUV010000030">
    <property type="protein sequence ID" value="KAH7115631.1"/>
    <property type="molecule type" value="Genomic_DNA"/>
</dbReference>
<organism evidence="1 2">
    <name type="scientific">Dactylonectria macrodidyma</name>
    <dbReference type="NCBI Taxonomy" id="307937"/>
    <lineage>
        <taxon>Eukaryota</taxon>
        <taxon>Fungi</taxon>
        <taxon>Dikarya</taxon>
        <taxon>Ascomycota</taxon>
        <taxon>Pezizomycotina</taxon>
        <taxon>Sordariomycetes</taxon>
        <taxon>Hypocreomycetidae</taxon>
        <taxon>Hypocreales</taxon>
        <taxon>Nectriaceae</taxon>
        <taxon>Dactylonectria</taxon>
    </lineage>
</organism>
<comment type="caution">
    <text evidence="1">The sequence shown here is derived from an EMBL/GenBank/DDBJ whole genome shotgun (WGS) entry which is preliminary data.</text>
</comment>
<keyword evidence="2" id="KW-1185">Reference proteome</keyword>
<proteinExistence type="predicted"/>
<sequence>MAQDGIAFDYVLLLNDVVFTVADVLALLNTNNGNYAAACSMDFSNPPQYYDTFALRDTAGHEHATHTWPYFYSSQSRSAMKRSQPVPVTSCWNGMGALSPSASPSPPRKIPAPLCTLSNHLFRVASLYACSSFYWEQAISFRGIDDTLAESHLEASECCLIHIDNLALVARGVFLNPNVRVGYTSQAYDLVHPSGSWVTYLDIFIGQWTNRLSRWFSVVWIKEWIVLRRERKWEKQSPHRKERGTLCLINEMQVLVSNGWAHV</sequence>
<dbReference type="OrthoDB" id="262547at2759"/>
<evidence type="ECO:0000313" key="1">
    <source>
        <dbReference type="EMBL" id="KAH7115631.1"/>
    </source>
</evidence>
<dbReference type="Proteomes" id="UP000738349">
    <property type="component" value="Unassembled WGS sequence"/>
</dbReference>